<dbReference type="RefSeq" id="WP_168872717.1">
    <property type="nucleotide sequence ID" value="NZ_JABAIA010000002.1"/>
</dbReference>
<evidence type="ECO:0000313" key="2">
    <source>
        <dbReference type="EMBL" id="NLR66813.1"/>
    </source>
</evidence>
<feature type="chain" id="PRO_5032697542" evidence="1">
    <location>
        <begin position="20"/>
        <end position="159"/>
    </location>
</feature>
<keyword evidence="1" id="KW-0732">Signal</keyword>
<organism evidence="2 3">
    <name type="scientific">Chitinophaga varians</name>
    <dbReference type="NCBI Taxonomy" id="2202339"/>
    <lineage>
        <taxon>Bacteria</taxon>
        <taxon>Pseudomonadati</taxon>
        <taxon>Bacteroidota</taxon>
        <taxon>Chitinophagia</taxon>
        <taxon>Chitinophagales</taxon>
        <taxon>Chitinophagaceae</taxon>
        <taxon>Chitinophaga</taxon>
    </lineage>
</organism>
<comment type="caution">
    <text evidence="2">The sequence shown here is derived from an EMBL/GenBank/DDBJ whole genome shotgun (WGS) entry which is preliminary data.</text>
</comment>
<dbReference type="AlphaFoldDB" id="A0A847RUQ6"/>
<keyword evidence="3" id="KW-1185">Reference proteome</keyword>
<name>A0A847RUQ6_9BACT</name>
<dbReference type="EMBL" id="JABAIA010000002">
    <property type="protein sequence ID" value="NLR66813.1"/>
    <property type="molecule type" value="Genomic_DNA"/>
</dbReference>
<reference evidence="2 3" key="1">
    <citation type="submission" date="2020-04" db="EMBL/GenBank/DDBJ databases">
        <authorList>
            <person name="Yin C."/>
        </authorList>
    </citation>
    <scope>NUCLEOTIDE SEQUENCE [LARGE SCALE GENOMIC DNA]</scope>
    <source>
        <strain evidence="2 3">Ae27</strain>
    </source>
</reference>
<dbReference type="Proteomes" id="UP000570474">
    <property type="component" value="Unassembled WGS sequence"/>
</dbReference>
<feature type="signal peptide" evidence="1">
    <location>
        <begin position="1"/>
        <end position="19"/>
    </location>
</feature>
<gene>
    <name evidence="2" type="ORF">HGH92_21065</name>
</gene>
<evidence type="ECO:0000256" key="1">
    <source>
        <dbReference type="SAM" id="SignalP"/>
    </source>
</evidence>
<accession>A0A847RUQ6</accession>
<sequence>MKSTVLFLAAFTFSGAVFAQQATVKTSGSMTTGVQPGNVQTTAGGSANATVSGPAVNSAGMSNSQAATAEASARQAIQAGAHVTEATAGVQTAAQQTLNAGSIGAQSGIQAAGQQTLKAGSGAVNAQANIHAAARQAVKVVAPVRMNTKISGGARLGIL</sequence>
<proteinExistence type="predicted"/>
<evidence type="ECO:0000313" key="3">
    <source>
        <dbReference type="Proteomes" id="UP000570474"/>
    </source>
</evidence>
<protein>
    <submittedName>
        <fullName evidence="2">Uncharacterized protein</fullName>
    </submittedName>
</protein>